<dbReference type="EMBL" id="RCMV01000894">
    <property type="protein sequence ID" value="KAG3211935.1"/>
    <property type="molecule type" value="Genomic_DNA"/>
</dbReference>
<sequence>MLSSGGSRKPIVVMRRIQGEVKPVPAPELVSGYHRWMGGVDVHDQLRMQRYSVQLAFKTRKYYRTLFLGLFHMAAVNAFIVYRYFRKVNNMRPPRHFAFFETLMEQLLAVDQEEAYTVIEQSTTARERTAASPVRDGPAQQASVAESSAHVHRDHRIEENPDTVDGEQDVKSRKLTKCFCPECSNGSRRKYLATLGVTAEIYIFSYLAPGEEKWKRDPTAARAQATRETASVAAREEAETPYASRWWQR</sequence>
<proteinExistence type="predicted"/>
<keyword evidence="2" id="KW-0472">Membrane</keyword>
<evidence type="ECO:0008006" key="9">
    <source>
        <dbReference type="Google" id="ProtNLM"/>
    </source>
</evidence>
<organism evidence="7 8">
    <name type="scientific">Phytophthora cactorum</name>
    <dbReference type="NCBI Taxonomy" id="29920"/>
    <lineage>
        <taxon>Eukaryota</taxon>
        <taxon>Sar</taxon>
        <taxon>Stramenopiles</taxon>
        <taxon>Oomycota</taxon>
        <taxon>Peronosporomycetes</taxon>
        <taxon>Peronosporales</taxon>
        <taxon>Peronosporaceae</taxon>
        <taxon>Phytophthora</taxon>
    </lineage>
</organism>
<dbReference type="Proteomes" id="UP000251314">
    <property type="component" value="Unassembled WGS sequence"/>
</dbReference>
<dbReference type="PANTHER" id="PTHR46599:SF3">
    <property type="entry name" value="PIGGYBAC TRANSPOSABLE ELEMENT-DERIVED PROTEIN 4"/>
    <property type="match status" value="1"/>
</dbReference>
<keyword evidence="8" id="KW-1185">Reference proteome</keyword>
<dbReference type="Proteomes" id="UP000760860">
    <property type="component" value="Unassembled WGS sequence"/>
</dbReference>
<evidence type="ECO:0000313" key="5">
    <source>
        <dbReference type="EMBL" id="KAG2934301.1"/>
    </source>
</evidence>
<evidence type="ECO:0000313" key="8">
    <source>
        <dbReference type="Proteomes" id="UP000251314"/>
    </source>
</evidence>
<dbReference type="EMBL" id="RCMK01000355">
    <property type="protein sequence ID" value="KAG2934301.1"/>
    <property type="molecule type" value="Genomic_DNA"/>
</dbReference>
<dbReference type="EMBL" id="MJFZ01000123">
    <property type="protein sequence ID" value="RAW36994.1"/>
    <property type="molecule type" value="Genomic_DNA"/>
</dbReference>
<evidence type="ECO:0000313" key="6">
    <source>
        <dbReference type="EMBL" id="KAG3211935.1"/>
    </source>
</evidence>
<reference evidence="3" key="2">
    <citation type="submission" date="2018-10" db="EMBL/GenBank/DDBJ databases">
        <title>Effector identification in a new, highly contiguous assembly of the strawberry crown rot pathogen Phytophthora cactorum.</title>
        <authorList>
            <person name="Armitage A.D."/>
            <person name="Nellist C.F."/>
            <person name="Bates H."/>
            <person name="Vickerstaff R.J."/>
            <person name="Harrison R.J."/>
        </authorList>
    </citation>
    <scope>NUCLEOTIDE SEQUENCE</scope>
    <source>
        <strain evidence="3">15-7</strain>
        <strain evidence="4">4032</strain>
        <strain evidence="5">4040</strain>
        <strain evidence="6">P421</strain>
    </source>
</reference>
<reference evidence="7 8" key="1">
    <citation type="submission" date="2018-01" db="EMBL/GenBank/DDBJ databases">
        <title>Draft genome of the strawberry crown rot pathogen Phytophthora cactorum.</title>
        <authorList>
            <person name="Armitage A.D."/>
            <person name="Lysoe E."/>
            <person name="Nellist C.F."/>
            <person name="Harrison R.J."/>
            <person name="Brurberg M.B."/>
        </authorList>
    </citation>
    <scope>NUCLEOTIDE SEQUENCE [LARGE SCALE GENOMIC DNA]</scope>
    <source>
        <strain evidence="7 8">10300</strain>
    </source>
</reference>
<protein>
    <recommendedName>
        <fullName evidence="9">PiggyBac transposable element-derived protein domain-containing protein</fullName>
    </recommendedName>
</protein>
<evidence type="ECO:0000256" key="1">
    <source>
        <dbReference type="SAM" id="MobiDB-lite"/>
    </source>
</evidence>
<evidence type="ECO:0000256" key="2">
    <source>
        <dbReference type="SAM" id="Phobius"/>
    </source>
</evidence>
<dbReference type="Proteomes" id="UP000774804">
    <property type="component" value="Unassembled WGS sequence"/>
</dbReference>
<feature type="region of interest" description="Disordered" evidence="1">
    <location>
        <begin position="215"/>
        <end position="249"/>
    </location>
</feature>
<feature type="compositionally biased region" description="Low complexity" evidence="1">
    <location>
        <begin position="220"/>
        <end position="230"/>
    </location>
</feature>
<keyword evidence="2" id="KW-0812">Transmembrane</keyword>
<dbReference type="AlphaFoldDB" id="A0A329SJJ5"/>
<dbReference type="EMBL" id="RCMI01001924">
    <property type="protein sequence ID" value="KAG2879986.1"/>
    <property type="molecule type" value="Genomic_DNA"/>
</dbReference>
<keyword evidence="2" id="KW-1133">Transmembrane helix</keyword>
<comment type="caution">
    <text evidence="7">The sequence shown here is derived from an EMBL/GenBank/DDBJ whole genome shotgun (WGS) entry which is preliminary data.</text>
</comment>
<evidence type="ECO:0000313" key="4">
    <source>
        <dbReference type="EMBL" id="KAG2879986.1"/>
    </source>
</evidence>
<name>A0A329SJJ5_9STRA</name>
<dbReference type="Proteomes" id="UP000736787">
    <property type="component" value="Unassembled WGS sequence"/>
</dbReference>
<dbReference type="PANTHER" id="PTHR46599">
    <property type="entry name" value="PIGGYBAC TRANSPOSABLE ELEMENT-DERIVED PROTEIN 4"/>
    <property type="match status" value="1"/>
</dbReference>
<dbReference type="OrthoDB" id="124440at2759"/>
<dbReference type="Proteomes" id="UP000735874">
    <property type="component" value="Unassembled WGS sequence"/>
</dbReference>
<gene>
    <name evidence="7" type="ORF">PC110_g6733</name>
    <name evidence="3" type="ORF">PC113_g17346</name>
    <name evidence="4" type="ORF">PC115_g22647</name>
    <name evidence="5" type="ORF">PC117_g12720</name>
    <name evidence="6" type="ORF">PC129_g17099</name>
</gene>
<dbReference type="STRING" id="29920.A0A329SJJ5"/>
<evidence type="ECO:0000313" key="7">
    <source>
        <dbReference type="EMBL" id="RAW36994.1"/>
    </source>
</evidence>
<accession>A0A329SJJ5</accession>
<dbReference type="VEuPathDB" id="FungiDB:PC110_g6733"/>
<feature type="transmembrane region" description="Helical" evidence="2">
    <location>
        <begin position="62"/>
        <end position="85"/>
    </location>
</feature>
<evidence type="ECO:0000313" key="3">
    <source>
        <dbReference type="EMBL" id="KAG2849696.1"/>
    </source>
</evidence>
<dbReference type="EMBL" id="RCMG01000743">
    <property type="protein sequence ID" value="KAG2849696.1"/>
    <property type="molecule type" value="Genomic_DNA"/>
</dbReference>